<dbReference type="Proteomes" id="UP000472261">
    <property type="component" value="Unplaced"/>
</dbReference>
<proteinExistence type="predicted"/>
<accession>A0A669R4R7</accession>
<dbReference type="InterPro" id="IPR013320">
    <property type="entry name" value="ConA-like_dom_sf"/>
</dbReference>
<dbReference type="Gene3D" id="2.60.120.200">
    <property type="match status" value="1"/>
</dbReference>
<organism evidence="7 8">
    <name type="scientific">Phasianus colchicus</name>
    <name type="common">Common pheasant</name>
    <dbReference type="NCBI Taxonomy" id="9054"/>
    <lineage>
        <taxon>Eukaryota</taxon>
        <taxon>Metazoa</taxon>
        <taxon>Chordata</taxon>
        <taxon>Craniata</taxon>
        <taxon>Vertebrata</taxon>
        <taxon>Euteleostomi</taxon>
        <taxon>Archelosauria</taxon>
        <taxon>Archosauria</taxon>
        <taxon>Dinosauria</taxon>
        <taxon>Saurischia</taxon>
        <taxon>Theropoda</taxon>
        <taxon>Coelurosauria</taxon>
        <taxon>Aves</taxon>
        <taxon>Neognathae</taxon>
        <taxon>Galloanserae</taxon>
        <taxon>Galliformes</taxon>
        <taxon>Phasianidae</taxon>
        <taxon>Phasianinae</taxon>
        <taxon>Phasianus</taxon>
    </lineage>
</organism>
<dbReference type="SUPFAM" id="SSF49899">
    <property type="entry name" value="Concanavalin A-like lectins/glucanases"/>
    <property type="match status" value="1"/>
</dbReference>
<dbReference type="InterPro" id="IPR001791">
    <property type="entry name" value="Laminin_G"/>
</dbReference>
<dbReference type="Pfam" id="PF02210">
    <property type="entry name" value="Laminin_G_2"/>
    <property type="match status" value="1"/>
</dbReference>
<comment type="subcellular location">
    <subcellularLocation>
        <location evidence="4">Presynaptic cell membrane</location>
        <topology evidence="4">Single-pass type I membrane protein</topology>
    </subcellularLocation>
</comment>
<evidence type="ECO:0000256" key="3">
    <source>
        <dbReference type="ARBA" id="ARBA00023207"/>
    </source>
</evidence>
<reference evidence="7" key="1">
    <citation type="submission" date="2025-08" db="UniProtKB">
        <authorList>
            <consortium name="Ensembl"/>
        </authorList>
    </citation>
    <scope>IDENTIFICATION</scope>
</reference>
<dbReference type="SMART" id="SM00282">
    <property type="entry name" value="LamG"/>
    <property type="match status" value="1"/>
</dbReference>
<dbReference type="AlphaFoldDB" id="A0A669R4R7"/>
<evidence type="ECO:0000256" key="4">
    <source>
        <dbReference type="ARBA" id="ARBA00035005"/>
    </source>
</evidence>
<comment type="caution">
    <text evidence="5">Lacks conserved residue(s) required for the propagation of feature annotation.</text>
</comment>
<evidence type="ECO:0000259" key="6">
    <source>
        <dbReference type="PROSITE" id="PS50025"/>
    </source>
</evidence>
<dbReference type="OMA" id="ESAPHCR"/>
<keyword evidence="2" id="KW-0325">Glycoprotein</keyword>
<reference evidence="7" key="2">
    <citation type="submission" date="2025-09" db="UniProtKB">
        <authorList>
            <consortium name="Ensembl"/>
        </authorList>
    </citation>
    <scope>IDENTIFICATION</scope>
</reference>
<evidence type="ECO:0000313" key="7">
    <source>
        <dbReference type="Ensembl" id="ENSPCLP00000022886.1"/>
    </source>
</evidence>
<dbReference type="Ensembl" id="ENSPCLT00000031748.1">
    <property type="protein sequence ID" value="ENSPCLP00000022886.1"/>
    <property type="gene ID" value="ENSPCLG00000020167.1"/>
</dbReference>
<keyword evidence="2" id="KW-0654">Proteoglycan</keyword>
<dbReference type="InterPro" id="IPR050372">
    <property type="entry name" value="Neurexin-related_CASP"/>
</dbReference>
<keyword evidence="1" id="KW-0732">Signal</keyword>
<evidence type="ECO:0000256" key="5">
    <source>
        <dbReference type="PROSITE-ProRule" id="PRU00122"/>
    </source>
</evidence>
<protein>
    <recommendedName>
        <fullName evidence="6">Laminin G domain-containing protein</fullName>
    </recommendedName>
</protein>
<evidence type="ECO:0000313" key="8">
    <source>
        <dbReference type="Proteomes" id="UP000472261"/>
    </source>
</evidence>
<keyword evidence="8" id="KW-1185">Reference proteome</keyword>
<feature type="domain" description="Laminin G" evidence="6">
    <location>
        <begin position="23"/>
        <end position="161"/>
    </location>
</feature>
<keyword evidence="3" id="KW-0357">Heparan sulfate</keyword>
<dbReference type="PANTHER" id="PTHR15036">
    <property type="entry name" value="PIKACHURIN-LIKE PROTEIN"/>
    <property type="match status" value="1"/>
</dbReference>
<evidence type="ECO:0000256" key="2">
    <source>
        <dbReference type="ARBA" id="ARBA00022974"/>
    </source>
</evidence>
<name>A0A669R4R7_PHACC</name>
<dbReference type="PROSITE" id="PS50025">
    <property type="entry name" value="LAM_G_DOMAIN"/>
    <property type="match status" value="1"/>
</dbReference>
<sequence>MGSHHGVPSPHRLRLPSGREPYVATFRGAEFFCYDLSHSPIQSSADELTLSFRTRQRHGLLLHTGRSADYVNLSLKAGAVWLVINLGSGAFEALVEPVNGKFNDDGWHDVRVTRNLRQVGGRGWGGAERGWRFGGELGGVGWVRGWQMGDVGGLWVATGGH</sequence>
<dbReference type="PANTHER" id="PTHR15036:SF52">
    <property type="entry name" value="NEUREXIN-2"/>
    <property type="match status" value="1"/>
</dbReference>
<dbReference type="CDD" id="cd00110">
    <property type="entry name" value="LamG"/>
    <property type="match status" value="1"/>
</dbReference>
<evidence type="ECO:0000256" key="1">
    <source>
        <dbReference type="ARBA" id="ARBA00022729"/>
    </source>
</evidence>